<proteinExistence type="predicted"/>
<keyword evidence="2" id="KW-1185">Reference proteome</keyword>
<reference evidence="1" key="1">
    <citation type="submission" date="2023-04" db="EMBL/GenBank/DDBJ databases">
        <authorList>
            <person name="Vijverberg K."/>
            <person name="Xiong W."/>
            <person name="Schranz E."/>
        </authorList>
    </citation>
    <scope>NUCLEOTIDE SEQUENCE</scope>
</reference>
<organism evidence="1 2">
    <name type="scientific">Lactuca saligna</name>
    <name type="common">Willowleaf lettuce</name>
    <dbReference type="NCBI Taxonomy" id="75948"/>
    <lineage>
        <taxon>Eukaryota</taxon>
        <taxon>Viridiplantae</taxon>
        <taxon>Streptophyta</taxon>
        <taxon>Embryophyta</taxon>
        <taxon>Tracheophyta</taxon>
        <taxon>Spermatophyta</taxon>
        <taxon>Magnoliopsida</taxon>
        <taxon>eudicotyledons</taxon>
        <taxon>Gunneridae</taxon>
        <taxon>Pentapetalae</taxon>
        <taxon>asterids</taxon>
        <taxon>campanulids</taxon>
        <taxon>Asterales</taxon>
        <taxon>Asteraceae</taxon>
        <taxon>Cichorioideae</taxon>
        <taxon>Cichorieae</taxon>
        <taxon>Lactucinae</taxon>
        <taxon>Lactuca</taxon>
    </lineage>
</organism>
<evidence type="ECO:0000313" key="1">
    <source>
        <dbReference type="EMBL" id="CAI9303011.1"/>
    </source>
</evidence>
<accession>A0AA36EMQ9</accession>
<sequence length="370" mass="42724">MSTSLANIHPHIIQTHILPRLDGPSLLSTATASSYLQTLCADDNLWSHICRSTWPSTIDPRLDHLISIFPAGHRSFFQDSFPALITDVNHYNTILPSTWSSSKPNSWLCSSHPCPSELISAIDICYQNDVVYSRVEFTDTTHDFLWSPFWVELKDDPPINRLIPGISRWIDLKVDELLGANKATLLHLKEYLTLSWILIDPTRKRAVNLSSMRPVSVMQHWMTNDSLLEYVTVLPGCSMNDMVQCRIEVALGVGGGGVGLYVKEVVLKFEDLHCSCLNGREFLVILQRVIWEESNVRRKVVEDDEERWRSYRKFKEMKIEKMSWVKKEEEKKELAVRDCHCVIITFEADDIKAWFKKERDEVKKMLMQSK</sequence>
<protein>
    <recommendedName>
        <fullName evidence="3">F-box domain-containing protein</fullName>
    </recommendedName>
</protein>
<gene>
    <name evidence="1" type="ORF">LSALG_LOCUS41473</name>
</gene>
<dbReference type="AlphaFoldDB" id="A0AA36EMQ9"/>
<dbReference type="PANTHER" id="PTHR33736">
    <property type="entry name" value="F-BOX PROTEIN-RELATED"/>
    <property type="match status" value="1"/>
</dbReference>
<evidence type="ECO:0008006" key="3">
    <source>
        <dbReference type="Google" id="ProtNLM"/>
    </source>
</evidence>
<dbReference type="Proteomes" id="UP001177003">
    <property type="component" value="Chromosome 9"/>
</dbReference>
<dbReference type="InterPro" id="IPR045283">
    <property type="entry name" value="AT3G44326-like"/>
</dbReference>
<dbReference type="PANTHER" id="PTHR33736:SF34">
    <property type="entry name" value="F-BOX-LIKE DOMAIN SUPERFAMILY PROTEIN"/>
    <property type="match status" value="1"/>
</dbReference>
<dbReference type="Gene3D" id="1.20.1280.50">
    <property type="match status" value="1"/>
</dbReference>
<dbReference type="InterPro" id="IPR036047">
    <property type="entry name" value="F-box-like_dom_sf"/>
</dbReference>
<evidence type="ECO:0000313" key="2">
    <source>
        <dbReference type="Proteomes" id="UP001177003"/>
    </source>
</evidence>
<name>A0AA36EMQ9_LACSI</name>
<dbReference type="EMBL" id="OX465085">
    <property type="protein sequence ID" value="CAI9303011.1"/>
    <property type="molecule type" value="Genomic_DNA"/>
</dbReference>
<dbReference type="SUPFAM" id="SSF81383">
    <property type="entry name" value="F-box domain"/>
    <property type="match status" value="1"/>
</dbReference>